<comment type="similarity">
    <text evidence="1">Belongs to the ANT/ATPSC lysine N-methyltransferase family.</text>
</comment>
<dbReference type="GO" id="GO:0005739">
    <property type="term" value="C:mitochondrion"/>
    <property type="evidence" value="ECO:0007669"/>
    <property type="project" value="TreeGrafter"/>
</dbReference>
<evidence type="ECO:0000313" key="8">
    <source>
        <dbReference type="EMBL" id="CAL4804662.1"/>
    </source>
</evidence>
<comment type="caution">
    <text evidence="6">The sequence shown here is derived from an EMBL/GenBank/DDBJ whole genome shotgun (WGS) entry which is preliminary data.</text>
</comment>
<dbReference type="PROSITE" id="PS50096">
    <property type="entry name" value="IQ"/>
    <property type="match status" value="1"/>
</dbReference>
<dbReference type="EMBL" id="CAMXCT030006632">
    <property type="protein sequence ID" value="CAL4804662.1"/>
    <property type="molecule type" value="Genomic_DNA"/>
</dbReference>
<feature type="domain" description="Methyltransferase" evidence="5">
    <location>
        <begin position="225"/>
        <end position="291"/>
    </location>
</feature>
<keyword evidence="8" id="KW-0418">Kinase</keyword>
<dbReference type="SUPFAM" id="SSF53335">
    <property type="entry name" value="S-adenosyl-L-methionine-dependent methyltransferases"/>
    <property type="match status" value="1"/>
</dbReference>
<dbReference type="GO" id="GO:0016301">
    <property type="term" value="F:kinase activity"/>
    <property type="evidence" value="ECO:0007669"/>
    <property type="project" value="UniProtKB-KW"/>
</dbReference>
<dbReference type="CDD" id="cd02440">
    <property type="entry name" value="AdoMet_MTases"/>
    <property type="match status" value="1"/>
</dbReference>
<dbReference type="Proteomes" id="UP001152797">
    <property type="component" value="Unassembled WGS sequence"/>
</dbReference>
<dbReference type="Pfam" id="PF13649">
    <property type="entry name" value="Methyltransf_25"/>
    <property type="match status" value="1"/>
</dbReference>
<evidence type="ECO:0000256" key="2">
    <source>
        <dbReference type="ARBA" id="ARBA00022603"/>
    </source>
</evidence>
<evidence type="ECO:0000256" key="1">
    <source>
        <dbReference type="ARBA" id="ARBA00010633"/>
    </source>
</evidence>
<dbReference type="OrthoDB" id="66144at2759"/>
<keyword evidence="4" id="KW-0949">S-adenosyl-L-methionine</keyword>
<proteinExistence type="inferred from homology"/>
<keyword evidence="2" id="KW-0489">Methyltransferase</keyword>
<name>A0A9P1GKD8_9DINO</name>
<gene>
    <name evidence="6" type="ORF">C1SCF055_LOCUS42000</name>
</gene>
<dbReference type="GO" id="GO:0032259">
    <property type="term" value="P:methylation"/>
    <property type="evidence" value="ECO:0007669"/>
    <property type="project" value="UniProtKB-KW"/>
</dbReference>
<keyword evidence="9" id="KW-1185">Reference proteome</keyword>
<dbReference type="PANTHER" id="PTHR13610">
    <property type="entry name" value="METHYLTRANSFERASE DOMAIN-CONTAINING PROTEIN"/>
    <property type="match status" value="1"/>
</dbReference>
<evidence type="ECO:0000259" key="5">
    <source>
        <dbReference type="Pfam" id="PF13649"/>
    </source>
</evidence>
<sequence>MMAEQLLMELKSKRPKMWMMVTNGEGALVHRSLVKMCKAEGLSQGENDDTVLLRALLEAHGKGSNPGGYSKKGSDVPGSSLDEAFLEGEFKALCTLHGASELSFDQCMSWDWIAHQVGVTITKDATGEIWRRVVGTREAACETDFVALARALQAESETATTIQSFMRGCAGRVKAHSQARDAAETAQKSRCSAEMKLAPYNPTPSCAVRQALDALSVGPEDVLYDLGCGDGRLLIAAAQRGAKAVGVEYDARFVEKADGAIRQLELSDFATVMCGDAFATDLVPASKIFVYLVPDGLRKLEPSLNAALKRGTPIASYMFSIPGWSPDEVLTAETRSSECKVWIYKTASCLAK</sequence>
<dbReference type="GO" id="GO:0016279">
    <property type="term" value="F:protein-lysine N-methyltransferase activity"/>
    <property type="evidence" value="ECO:0007669"/>
    <property type="project" value="InterPro"/>
</dbReference>
<evidence type="ECO:0000313" key="9">
    <source>
        <dbReference type="Proteomes" id="UP001152797"/>
    </source>
</evidence>
<dbReference type="EMBL" id="CAMXCT010006632">
    <property type="protein sequence ID" value="CAI4017350.1"/>
    <property type="molecule type" value="Genomic_DNA"/>
</dbReference>
<dbReference type="GO" id="GO:1905706">
    <property type="term" value="P:regulation of mitochondrial ATP synthesis coupled proton transport"/>
    <property type="evidence" value="ECO:0007669"/>
    <property type="project" value="TreeGrafter"/>
</dbReference>
<evidence type="ECO:0000313" key="7">
    <source>
        <dbReference type="EMBL" id="CAL1170725.1"/>
    </source>
</evidence>
<reference evidence="7" key="2">
    <citation type="submission" date="2024-04" db="EMBL/GenBank/DDBJ databases">
        <authorList>
            <person name="Chen Y."/>
            <person name="Shah S."/>
            <person name="Dougan E. K."/>
            <person name="Thang M."/>
            <person name="Chan C."/>
        </authorList>
    </citation>
    <scope>NUCLEOTIDE SEQUENCE [LARGE SCALE GENOMIC DNA]</scope>
</reference>
<evidence type="ECO:0000256" key="4">
    <source>
        <dbReference type="ARBA" id="ARBA00022691"/>
    </source>
</evidence>
<organism evidence="6">
    <name type="scientific">Cladocopium goreaui</name>
    <dbReference type="NCBI Taxonomy" id="2562237"/>
    <lineage>
        <taxon>Eukaryota</taxon>
        <taxon>Sar</taxon>
        <taxon>Alveolata</taxon>
        <taxon>Dinophyceae</taxon>
        <taxon>Suessiales</taxon>
        <taxon>Symbiodiniaceae</taxon>
        <taxon>Cladocopium</taxon>
    </lineage>
</organism>
<dbReference type="PANTHER" id="PTHR13610:SF11">
    <property type="entry name" value="METHYLTRANSFERASE DOMAIN-CONTAINING PROTEIN"/>
    <property type="match status" value="1"/>
</dbReference>
<dbReference type="InterPro" id="IPR041698">
    <property type="entry name" value="Methyltransf_25"/>
</dbReference>
<keyword evidence="3" id="KW-0808">Transferase</keyword>
<accession>A0A9P1GKD8</accession>
<dbReference type="AlphaFoldDB" id="A0A9P1GKD8"/>
<dbReference type="Gene3D" id="3.40.50.150">
    <property type="entry name" value="Vaccinia Virus protein VP39"/>
    <property type="match status" value="1"/>
</dbReference>
<dbReference type="EMBL" id="CAMXCT020006632">
    <property type="protein sequence ID" value="CAL1170725.1"/>
    <property type="molecule type" value="Genomic_DNA"/>
</dbReference>
<dbReference type="InterPro" id="IPR029063">
    <property type="entry name" value="SAM-dependent_MTases_sf"/>
</dbReference>
<evidence type="ECO:0000313" key="6">
    <source>
        <dbReference type="EMBL" id="CAI4017350.1"/>
    </source>
</evidence>
<protein>
    <submittedName>
        <fullName evidence="8">cGMP-dependent protein kinase</fullName>
    </submittedName>
</protein>
<evidence type="ECO:0000256" key="3">
    <source>
        <dbReference type="ARBA" id="ARBA00022679"/>
    </source>
</evidence>
<dbReference type="InterPro" id="IPR026170">
    <property type="entry name" value="FAM173A/B"/>
</dbReference>
<reference evidence="6" key="1">
    <citation type="submission" date="2022-10" db="EMBL/GenBank/DDBJ databases">
        <authorList>
            <person name="Chen Y."/>
            <person name="Dougan E. K."/>
            <person name="Chan C."/>
            <person name="Rhodes N."/>
            <person name="Thang M."/>
        </authorList>
    </citation>
    <scope>NUCLEOTIDE SEQUENCE</scope>
</reference>